<dbReference type="SUPFAM" id="SSF53807">
    <property type="entry name" value="Helical backbone' metal receptor"/>
    <property type="match status" value="1"/>
</dbReference>
<dbReference type="NCBIfam" id="NF038402">
    <property type="entry name" value="TroA_like"/>
    <property type="match status" value="1"/>
</dbReference>
<dbReference type="GO" id="GO:0071281">
    <property type="term" value="P:cellular response to iron ion"/>
    <property type="evidence" value="ECO:0007669"/>
    <property type="project" value="TreeGrafter"/>
</dbReference>
<dbReference type="PANTHER" id="PTHR30535">
    <property type="entry name" value="VITAMIN B12-BINDING PROTEIN"/>
    <property type="match status" value="1"/>
</dbReference>
<dbReference type="PANTHER" id="PTHR30535:SF34">
    <property type="entry name" value="MOLYBDATE-BINDING PROTEIN MOLA"/>
    <property type="match status" value="1"/>
</dbReference>
<organism evidence="3 4">
    <name type="scientific">Neiella marina</name>
    <dbReference type="NCBI Taxonomy" id="508461"/>
    <lineage>
        <taxon>Bacteria</taxon>
        <taxon>Pseudomonadati</taxon>
        <taxon>Pseudomonadota</taxon>
        <taxon>Gammaproteobacteria</taxon>
        <taxon>Alteromonadales</taxon>
        <taxon>Echinimonadaceae</taxon>
        <taxon>Neiella</taxon>
    </lineage>
</organism>
<dbReference type="CDD" id="cd01144">
    <property type="entry name" value="BtuF"/>
    <property type="match status" value="1"/>
</dbReference>
<gene>
    <name evidence="3" type="ORF">GCM10011369_19600</name>
</gene>
<name>A0A8J2U582_9GAMM</name>
<dbReference type="InterPro" id="IPR002491">
    <property type="entry name" value="ABC_transptr_periplasmic_BD"/>
</dbReference>
<protein>
    <submittedName>
        <fullName evidence="3">Cobalamin-binding protein</fullName>
    </submittedName>
</protein>
<accession>A0A8J2U582</accession>
<reference evidence="4" key="1">
    <citation type="journal article" date="2019" name="Int. J. Syst. Evol. Microbiol.">
        <title>The Global Catalogue of Microorganisms (GCM) 10K type strain sequencing project: providing services to taxonomists for standard genome sequencing and annotation.</title>
        <authorList>
            <consortium name="The Broad Institute Genomics Platform"/>
            <consortium name="The Broad Institute Genome Sequencing Center for Infectious Disease"/>
            <person name="Wu L."/>
            <person name="Ma J."/>
        </authorList>
    </citation>
    <scope>NUCLEOTIDE SEQUENCE [LARGE SCALE GENOMIC DNA]</scope>
    <source>
        <strain evidence="4">CGMCC 1.10130</strain>
    </source>
</reference>
<feature type="domain" description="Fe/B12 periplasmic-binding" evidence="2">
    <location>
        <begin position="26"/>
        <end position="274"/>
    </location>
</feature>
<keyword evidence="1" id="KW-0732">Signal</keyword>
<evidence type="ECO:0000256" key="1">
    <source>
        <dbReference type="ARBA" id="ARBA00022729"/>
    </source>
</evidence>
<comment type="caution">
    <text evidence="3">The sequence shown here is derived from an EMBL/GenBank/DDBJ whole genome shotgun (WGS) entry which is preliminary data.</text>
</comment>
<dbReference type="InterPro" id="IPR050902">
    <property type="entry name" value="ABC_Transporter_SBP"/>
</dbReference>
<dbReference type="Pfam" id="PF01497">
    <property type="entry name" value="Peripla_BP_2"/>
    <property type="match status" value="1"/>
</dbReference>
<proteinExistence type="predicted"/>
<evidence type="ECO:0000313" key="3">
    <source>
        <dbReference type="EMBL" id="GGA77756.1"/>
    </source>
</evidence>
<dbReference type="Proteomes" id="UP000619743">
    <property type="component" value="Unassembled WGS sequence"/>
</dbReference>
<dbReference type="AlphaFoldDB" id="A0A8J2U582"/>
<keyword evidence="4" id="KW-1185">Reference proteome</keyword>
<dbReference type="Gene3D" id="3.40.50.1980">
    <property type="entry name" value="Nitrogenase molybdenum iron protein domain"/>
    <property type="match status" value="2"/>
</dbReference>
<evidence type="ECO:0000313" key="4">
    <source>
        <dbReference type="Proteomes" id="UP000619743"/>
    </source>
</evidence>
<dbReference type="OrthoDB" id="6495095at2"/>
<sequence>MAAPVAATISDSKLTALASNQSPPARIIALAPNLVELIYALGGGQQLVGVVEHSNFPAEALLLPTVGNYAQINMEQVLALKPDLVLAWRGGTSPQAVKRLEALGLAVHWQDINNYDDVATALIQLGQLLGRMDQAHQLAQSFNQQLARVRQQFQSKAKLTAFYELWPQPLTTVGKGSWPQQSLELCGVTNVFLNAIGEYPHVSVEHVVGARPQLIIQPKDSARGIELTNWQKWPQIPAVANQAMLYPDSDQLHRMTPRALDEAERLCQRVDHFRNLYRSVAQQ</sequence>
<dbReference type="InterPro" id="IPR054828">
    <property type="entry name" value="Vit_B12_bind_prot"/>
</dbReference>
<dbReference type="RefSeq" id="WP_158100535.1">
    <property type="nucleotide sequence ID" value="NZ_BMDX01000008.1"/>
</dbReference>
<dbReference type="PROSITE" id="PS50983">
    <property type="entry name" value="FE_B12_PBP"/>
    <property type="match status" value="1"/>
</dbReference>
<dbReference type="EMBL" id="BMDX01000008">
    <property type="protein sequence ID" value="GGA77756.1"/>
    <property type="molecule type" value="Genomic_DNA"/>
</dbReference>
<evidence type="ECO:0000259" key="2">
    <source>
        <dbReference type="PROSITE" id="PS50983"/>
    </source>
</evidence>